<accession>A0A0L8V6A8</accession>
<dbReference type="InterPro" id="IPR007345">
    <property type="entry name" value="Polysacch_pyruvyl_Trfase"/>
</dbReference>
<reference evidence="3" key="1">
    <citation type="submission" date="2015-07" db="EMBL/GenBank/DDBJ databases">
        <title>Genome sequencing of Sunxiuqinia dokdonensis strain SK.</title>
        <authorList>
            <person name="Ahn S."/>
            <person name="Kim B.-C."/>
        </authorList>
    </citation>
    <scope>NUCLEOTIDE SEQUENCE [LARGE SCALE GENOMIC DNA]</scope>
    <source>
        <strain evidence="3">SK</strain>
    </source>
</reference>
<name>A0A0L8V6A8_9BACT</name>
<evidence type="ECO:0000259" key="1">
    <source>
        <dbReference type="Pfam" id="PF04230"/>
    </source>
</evidence>
<proteinExistence type="predicted"/>
<gene>
    <name evidence="2" type="ORF">NC99_31950</name>
</gene>
<keyword evidence="3" id="KW-1185">Reference proteome</keyword>
<dbReference type="InterPro" id="IPR029063">
    <property type="entry name" value="SAM-dependent_MTases_sf"/>
</dbReference>
<dbReference type="PANTHER" id="PTHR43861:SF6">
    <property type="entry name" value="METHYLTRANSFERASE TYPE 11"/>
    <property type="match status" value="1"/>
</dbReference>
<dbReference type="CDD" id="cd02440">
    <property type="entry name" value="AdoMet_MTases"/>
    <property type="match status" value="1"/>
</dbReference>
<organism evidence="2 3">
    <name type="scientific">Sunxiuqinia dokdonensis</name>
    <dbReference type="NCBI Taxonomy" id="1409788"/>
    <lineage>
        <taxon>Bacteria</taxon>
        <taxon>Pseudomonadati</taxon>
        <taxon>Bacteroidota</taxon>
        <taxon>Bacteroidia</taxon>
        <taxon>Marinilabiliales</taxon>
        <taxon>Prolixibacteraceae</taxon>
        <taxon>Sunxiuqinia</taxon>
    </lineage>
</organism>
<sequence length="680" mass="78126">MKKCIICDEAVVEQSFTSRNNKNLQLFCCSNCGHCAQAIEDYSDIYSDGTFTKIARAESDRFPSKNKIEELDRRAFKRFRYYKSIINKNSRGIDVGSSIGSFVHLLRLYGCYADGLEPDPDYCRFSEQQYGFEQYNLLMEDFVPSEPYDIVFSFHVIEHVEDPHSFVARIKSILKNEGTLVLQCPSMEIKSFGNIQQTIWEPHIHYFNAASMYFLLSAYFSDIEIGYYEEGLTVIAKNAEVAGFDGKVLERYKRQARFVSGMVEGFPRLKWNNHLRKLRDLAIQSILEKGAVKERLSKGIRLGHYKIKEYNYLKNERGNGKDRIVHITNYKGWGNNAGDIVLSSCVRSAISNDKQTNDLGFNIHSLGEKVNQQLINEINRSKFLLIGGGGLFLPDTNQNSVSGWQWAVSKQQLDEIHVPVVLYAIGYNYFPGQTPNNLFVENLNHIIGKSDFVGIRNTGSIESVKGLLSSDIDVNKIHFQPCPTTLIRKLVKGLGPKTTSRNVAVNIAFDRYEKRFGDKIYQILYQITKALKRLEERSYNIYNVCHLAIDEKAEIVFDRVGLNYKTVRLHHMLPNDIYNFYNNMEVVMGMRGHAQMIPFGINTKIITLGTHDKMKWFLEDINMLDVYIDVNSSEDLCAEILEKFEYTVSESDQIHDRIITEQEKLFEVTAMNLEVISELI</sequence>
<dbReference type="Proteomes" id="UP000036958">
    <property type="component" value="Unassembled WGS sequence"/>
</dbReference>
<evidence type="ECO:0000313" key="3">
    <source>
        <dbReference type="Proteomes" id="UP000036958"/>
    </source>
</evidence>
<dbReference type="PANTHER" id="PTHR43861">
    <property type="entry name" value="TRANS-ACONITATE 2-METHYLTRANSFERASE-RELATED"/>
    <property type="match status" value="1"/>
</dbReference>
<comment type="caution">
    <text evidence="2">The sequence shown here is derived from an EMBL/GenBank/DDBJ whole genome shotgun (WGS) entry which is preliminary data.</text>
</comment>
<dbReference type="SUPFAM" id="SSF53335">
    <property type="entry name" value="S-adenosyl-L-methionine-dependent methyltransferases"/>
    <property type="match status" value="1"/>
</dbReference>
<dbReference type="RefSeq" id="WP_053185137.1">
    <property type="nucleotide sequence ID" value="NZ_LGIA01000173.1"/>
</dbReference>
<dbReference type="AlphaFoldDB" id="A0A0L8V6A8"/>
<feature type="domain" description="Polysaccharide pyruvyl transferase" evidence="1">
    <location>
        <begin position="336"/>
        <end position="609"/>
    </location>
</feature>
<dbReference type="PATRIC" id="fig|1409788.3.peg.3279"/>
<evidence type="ECO:0000313" key="2">
    <source>
        <dbReference type="EMBL" id="KOH43979.1"/>
    </source>
</evidence>
<dbReference type="STRING" id="1409788.NC99_31950"/>
<dbReference type="Pfam" id="PF04230">
    <property type="entry name" value="PS_pyruv_trans"/>
    <property type="match status" value="1"/>
</dbReference>
<dbReference type="EMBL" id="LGIA01000173">
    <property type="protein sequence ID" value="KOH43979.1"/>
    <property type="molecule type" value="Genomic_DNA"/>
</dbReference>
<protein>
    <recommendedName>
        <fullName evidence="1">Polysaccharide pyruvyl transferase domain-containing protein</fullName>
    </recommendedName>
</protein>
<dbReference type="Gene3D" id="3.40.50.150">
    <property type="entry name" value="Vaccinia Virus protein VP39"/>
    <property type="match status" value="1"/>
</dbReference>
<dbReference type="OrthoDB" id="2082405at2"/>
<dbReference type="Pfam" id="PF13489">
    <property type="entry name" value="Methyltransf_23"/>
    <property type="match status" value="1"/>
</dbReference>